<gene>
    <name evidence="1" type="ORF">CUC04_08310</name>
</gene>
<name>A0A2G9IC88_PREIN</name>
<reference evidence="1 2" key="1">
    <citation type="submission" date="2017-11" db="EMBL/GenBank/DDBJ databases">
        <title>Genome sequencing of Prevotella intermedia KCOM 2069.</title>
        <authorList>
            <person name="Kook J.-K."/>
            <person name="Park S.-N."/>
            <person name="Lim Y.K."/>
        </authorList>
    </citation>
    <scope>NUCLEOTIDE SEQUENCE [LARGE SCALE GENOMIC DNA]</scope>
    <source>
        <strain evidence="1 2">KCOM 2069</strain>
    </source>
</reference>
<evidence type="ECO:0000313" key="2">
    <source>
        <dbReference type="Proteomes" id="UP000230500"/>
    </source>
</evidence>
<sequence length="67" mass="8151">MSNYREIEQSIFRTFYRPFERSFERLSARSGCKIKAFLIDFSMPVKWREMKGKRVNIIDNELFENPP</sequence>
<evidence type="ECO:0000313" key="1">
    <source>
        <dbReference type="EMBL" id="PIN27381.1"/>
    </source>
</evidence>
<dbReference type="EMBL" id="PESN01000002">
    <property type="protein sequence ID" value="PIN27381.1"/>
    <property type="molecule type" value="Genomic_DNA"/>
</dbReference>
<proteinExistence type="predicted"/>
<dbReference type="AlphaFoldDB" id="A0A2G9IC88"/>
<protein>
    <submittedName>
        <fullName evidence="1">Uncharacterized protein</fullName>
    </submittedName>
</protein>
<organism evidence="1 2">
    <name type="scientific">Prevotella intermedia</name>
    <dbReference type="NCBI Taxonomy" id="28131"/>
    <lineage>
        <taxon>Bacteria</taxon>
        <taxon>Pseudomonadati</taxon>
        <taxon>Bacteroidota</taxon>
        <taxon>Bacteroidia</taxon>
        <taxon>Bacteroidales</taxon>
        <taxon>Prevotellaceae</taxon>
        <taxon>Prevotella</taxon>
    </lineage>
</organism>
<accession>A0A2G9IC88</accession>
<dbReference type="Proteomes" id="UP000230500">
    <property type="component" value="Unassembled WGS sequence"/>
</dbReference>
<comment type="caution">
    <text evidence="1">The sequence shown here is derived from an EMBL/GenBank/DDBJ whole genome shotgun (WGS) entry which is preliminary data.</text>
</comment>